<dbReference type="InterPro" id="IPR051436">
    <property type="entry name" value="Autophagy-related_EPG5"/>
</dbReference>
<dbReference type="Proteomes" id="UP000252519">
    <property type="component" value="Unassembled WGS sequence"/>
</dbReference>
<dbReference type="EMBL" id="JOJR01001925">
    <property type="protein sequence ID" value="RCN29483.1"/>
    <property type="molecule type" value="Genomic_DNA"/>
</dbReference>
<dbReference type="STRING" id="29170.A0A368FBI6"/>
<feature type="compositionally biased region" description="Basic residues" evidence="3">
    <location>
        <begin position="1"/>
        <end position="15"/>
    </location>
</feature>
<evidence type="ECO:0000256" key="1">
    <source>
        <dbReference type="ARBA" id="ARBA00010948"/>
    </source>
</evidence>
<evidence type="ECO:0000256" key="3">
    <source>
        <dbReference type="SAM" id="MobiDB-lite"/>
    </source>
</evidence>
<evidence type="ECO:0000313" key="7">
    <source>
        <dbReference type="Proteomes" id="UP000252519"/>
    </source>
</evidence>
<dbReference type="GO" id="GO:0005737">
    <property type="term" value="C:cytoplasm"/>
    <property type="evidence" value="ECO:0007669"/>
    <property type="project" value="TreeGrafter"/>
</dbReference>
<dbReference type="InterPro" id="IPR058750">
    <property type="entry name" value="TPR_Epg5"/>
</dbReference>
<dbReference type="GO" id="GO:0097352">
    <property type="term" value="P:autophagosome maturation"/>
    <property type="evidence" value="ECO:0007669"/>
    <property type="project" value="TreeGrafter"/>
</dbReference>
<dbReference type="PANTHER" id="PTHR31139:SF4">
    <property type="entry name" value="ECTOPIC P GRANULES PROTEIN 5 HOMOLOG"/>
    <property type="match status" value="1"/>
</dbReference>
<dbReference type="Pfam" id="PF26103">
    <property type="entry name" value="TPR_Epg5"/>
    <property type="match status" value="1"/>
</dbReference>
<organism evidence="6 7">
    <name type="scientific">Ancylostoma caninum</name>
    <name type="common">Dog hookworm</name>
    <dbReference type="NCBI Taxonomy" id="29170"/>
    <lineage>
        <taxon>Eukaryota</taxon>
        <taxon>Metazoa</taxon>
        <taxon>Ecdysozoa</taxon>
        <taxon>Nematoda</taxon>
        <taxon>Chromadorea</taxon>
        <taxon>Rhabditida</taxon>
        <taxon>Rhabditina</taxon>
        <taxon>Rhabditomorpha</taxon>
        <taxon>Strongyloidea</taxon>
        <taxon>Ancylostomatidae</taxon>
        <taxon>Ancylostomatinae</taxon>
        <taxon>Ancylostoma</taxon>
    </lineage>
</organism>
<sequence length="2360" mass="263322">MEAVKPRKPKQKHRSPVREAPPAPSRPAVVMGMRLPDAPQHQPCRASTPEPEEIEIADDELPTTSTVPENTPVAESSSAEPIQNGIAEESEKSAAIVEASSLPAQVAVFEPVNYPAIPQLSESAMNSTYTTSIAPPLYEVASKGYMEKEKSIIAEPQVADAPPLYPSLSKLHYEKDKHGLLTEQNLLAFYHNPMYMMSDEFVDKFVQNNLVSSGPLFPLLKRLKKLCEQMAISEVSEKENTENLSKCLRDCWVMQQQTFETKGKCGENKDASGTGRFHKVVLCTPKVEELKNLLAANRTHMLDERICQESQFRSTALQVQWIVISINQQFMQENSLSLQSPPTLLETAVPSNGRIQLLNALSDIFFHMRFPALPKRFTDALVGWARELLCVLNMWCQCEDAQFILNHLLRLPSPISDWAAPFVQTFIQAPTPPKVKVDYCITMLSHLMNPIAARETFLRQIGLSETEDSTWAILSEDDEEVFICFNGFLFFAALLKFGVVQGDFSFVTINESDLTCLLDQLPVSELYSLAYLYFSSTTADKGDQFVALVAFQLMLMKVLDTGLSTYSTPAYKQFSKQIGNSLRQSVRELCSHWVITRNLLPRGEDSQLQSEVDRIVLLALQYITNRSGFGLWQFLVDLPYDCVSEDCRSRCEYFLRSSEKITVSEVYDIPISEIIARNRLGGLKERGEAIGPLDSVFLINTLASILSYSHNDAAVFIKEIIEVCFCDESSRESLYKVGGEAVSLLLARRPSTFDQLLTVLDRSMAHMDNYAVNVLASSNMSGCKLSPATLSVIGKWLINKPPDDVANRVARRVLSSLHWGLNETGDALWLDPAVHEITADTVMKAHSTHCGHSNGMISKSLRQISKLASRMADHEQLFNQFCWDILIKMKLSSKESTSTPQNDLSAFFIHVDQSCLGSVAVFLDRGVPLMNDLVAAGCSTACVVLLGRLMEKHYAKVSSLGSNTAFMELFERILHVDQCSYAVQWITGPSLKPTPIVRLICSSISYYSKHVHDVGEYLRAWVDILCVRRQAVWNNDNATLQVFGSIAHIAFLNDAKNLLGIPDIIYNTYQQMLVTWREGSKGLFSMFTAEQAPPPLIASTMFEVAPWATYLLLLVESKSYSTFYQFLHEAFVKKDKTTVEQAVKKAASKSSLALPLARLAVYRWAEFITVCSKSTVFPLAVQRLATEAYRLKSVNGRKYCFARRLLYAPQADSILSPCRKVLNEVDDPKGLAKAVSGWLFCSHEVTRMGFNFSVFDLDYLLQLILADDMNIWVDFIDNNKLVQEELQEEKLYSLTCHLGRREPVHQVSEQFLSKPSASRAVGFPTLPTHPCLPSAPVIDMSALFQLNTVMEMVKPLIKHIHTLSEDYVIGGDNMASEDSKYAELLTKLHAPVSQQIPVQLRCGIRCTAPYNTAVQVTGTKFNETVDAEMAQSREKRNTLLGELHTGVLDRTAVASATMEHIARQVARLSILCSSTNRSGAQMTGRALFKTVTSSLSGSEMLFPAASSAYENTLRILAEEFVRMQPSEQIPVMVLVLEGFALSDPLIESFTPECLSSAELCSAYTCLSEAVRDPGRSASALKLLRRLGMDKAAASLPPQQFAPLLPLAFRNLASQPDSNAPLHILCLEHVVTFVFHAFPANFVAGLDLALNGCNTGETPPSLLETFVERLGADHYEMPKGENVLNGMKAEECAMLLARRLSDARSRSPSMYSAWGRYLGFITKLAQLFLFTPTRESFPAEAPSSVLQRDLAEVFQRVVSVFSPLIVPVSASMPPFSPSNEPEADVVLDGFIHLLTSLPHNAVLQPGTQNIPSLLWQFYCEKLSILSHGSTHYFSVLERHFVRIPWPSFYPSERGLTAMDECLATKSPCCAPFIAQIVVRIMWKDVLTSHIASELLPYYLSVLFSVLLRIGSNQSNYVKVYSFFFQIRFTYAHSYFVKVRASLLDLVKALCQRSDWSAISPERAEEIAKVVAVCLPFDSLSNPTDVVSVLQIIWRKMCCFVVREPFTSVALLKQTAWIRTECALVLRGGATAAPPAYSSLIADVDAVAQQHENLRAFSIAARELTALWCRISDAKFGEALVTTWNAYIDANPESPLVLTSLNTLIGSLNVDQLTTALKCMEKAIRAYFKRNSFSWSELMQWAQCPNNLTTNVRDYLLSVSSSNKAYPLMLTTAWFLKFVPPSDAVFSSLHAFVTSIKPKHVWCEASFLLLIWQEVRWLTDAVLAAHANGQTLDDRLPSFMRWLSKAAKDDSSFITNLITSKKTAHSPRLRSILTILELYLTQQMMGESQLPRASENSPVLNSRIHALKEAAATKANQQFSAAFNIATPFFVQVDMHHIGSAPSLILQCSRALFKEKFLLDLY</sequence>
<feature type="compositionally biased region" description="Polar residues" evidence="3">
    <location>
        <begin position="62"/>
        <end position="81"/>
    </location>
</feature>
<evidence type="ECO:0000256" key="2">
    <source>
        <dbReference type="ARBA" id="ARBA00023006"/>
    </source>
</evidence>
<evidence type="ECO:0000259" key="4">
    <source>
        <dbReference type="Pfam" id="PF26103"/>
    </source>
</evidence>
<comment type="caution">
    <text evidence="6">The sequence shown here is derived from an EMBL/GenBank/DDBJ whole genome shotgun (WGS) entry which is preliminary data.</text>
</comment>
<dbReference type="InterPro" id="IPR059030">
    <property type="entry name" value="TPR_Epg5_mid"/>
</dbReference>
<reference evidence="6 7" key="1">
    <citation type="submission" date="2014-10" db="EMBL/GenBank/DDBJ databases">
        <title>Draft genome of the hookworm Ancylostoma caninum.</title>
        <authorList>
            <person name="Mitreva M."/>
        </authorList>
    </citation>
    <scope>NUCLEOTIDE SEQUENCE [LARGE SCALE GENOMIC DNA]</scope>
    <source>
        <strain evidence="6 7">Baltimore</strain>
    </source>
</reference>
<evidence type="ECO:0000313" key="6">
    <source>
        <dbReference type="EMBL" id="RCN29483.1"/>
    </source>
</evidence>
<proteinExistence type="inferred from homology"/>
<feature type="domain" description="Epg5-like TPR" evidence="5">
    <location>
        <begin position="1118"/>
        <end position="1277"/>
    </location>
</feature>
<feature type="region of interest" description="Disordered" evidence="3">
    <location>
        <begin position="1"/>
        <end position="82"/>
    </location>
</feature>
<dbReference type="Pfam" id="PF26573">
    <property type="entry name" value="TPR_Epg5_2"/>
    <property type="match status" value="1"/>
</dbReference>
<feature type="domain" description="Epg5-like central TPR repeats" evidence="4">
    <location>
        <begin position="1524"/>
        <end position="1881"/>
    </location>
</feature>
<keyword evidence="7" id="KW-1185">Reference proteome</keyword>
<protein>
    <submittedName>
        <fullName evidence="6">Uncharacterized protein</fullName>
    </submittedName>
</protein>
<dbReference type="PANTHER" id="PTHR31139">
    <property type="entry name" value="ECTOPIC P GRANULES PROTEIN 5 HOMOLOG"/>
    <property type="match status" value="1"/>
</dbReference>
<gene>
    <name evidence="6" type="ORF">ANCCAN_24757</name>
</gene>
<evidence type="ECO:0000259" key="5">
    <source>
        <dbReference type="Pfam" id="PF26573"/>
    </source>
</evidence>
<accession>A0A368FBI6</accession>
<keyword evidence="2" id="KW-0072">Autophagy</keyword>
<feature type="compositionally biased region" description="Acidic residues" evidence="3">
    <location>
        <begin position="50"/>
        <end position="61"/>
    </location>
</feature>
<comment type="similarity">
    <text evidence="1">Belongs to the EPG5 family.</text>
</comment>
<name>A0A368FBI6_ANCCA</name>
<dbReference type="OrthoDB" id="75419at2759"/>